<protein>
    <submittedName>
        <fullName evidence="1">Uncharacterized protein</fullName>
    </submittedName>
</protein>
<organism evidence="1 2">
    <name type="scientific">Chromobacterium sphagni</name>
    <dbReference type="NCBI Taxonomy" id="1903179"/>
    <lineage>
        <taxon>Bacteria</taxon>
        <taxon>Pseudomonadati</taxon>
        <taxon>Pseudomonadota</taxon>
        <taxon>Betaproteobacteria</taxon>
        <taxon>Neisseriales</taxon>
        <taxon>Chromobacteriaceae</taxon>
        <taxon>Chromobacterium</taxon>
    </lineage>
</organism>
<dbReference type="OrthoDB" id="9879271at2"/>
<comment type="caution">
    <text evidence="1">The sequence shown here is derived from an EMBL/GenBank/DDBJ whole genome shotgun (WGS) entry which is preliminary data.</text>
</comment>
<evidence type="ECO:0000313" key="2">
    <source>
        <dbReference type="Proteomes" id="UP000180088"/>
    </source>
</evidence>
<sequence>MSLIVHCAYQNPINGGILPAVPQVAQSPRLAPAQGDHVFGDVVGVVGNALTEIFGGGVNWQNRMRAYNANLAAQWTGLTQVDLGHTGAHPPVVARQGAPEVDRHAHMFGGYGNRLQWYWCEVVCAGFQGGIEDRRVGGKTQAWKNQVMGAFDEVINNLVDETALRAYIANPGQTRQADPNSVLHTPVSLARATAIANGLNGPGKARIQQILGNYQSLRNAILGLLDRFETVVKTFNPNNNSWA</sequence>
<dbReference type="AlphaFoldDB" id="A0A1S1WSU5"/>
<dbReference type="RefSeq" id="WP_071117030.1">
    <property type="nucleotide sequence ID" value="NZ_MKCS01000004.1"/>
</dbReference>
<reference evidence="1 2" key="1">
    <citation type="submission" date="2016-09" db="EMBL/GenBank/DDBJ databases">
        <title>Chromobacterium muskegensis sp. nov., an insecticidal bacterium isolated from Sphagnum bogs.</title>
        <authorList>
            <person name="Sparks M.E."/>
            <person name="Blackburn M.B."/>
            <person name="Gundersen-Rindal D.E."/>
            <person name="Mitchell A."/>
            <person name="Farrar R."/>
            <person name="Kuhar D."/>
        </authorList>
    </citation>
    <scope>NUCLEOTIDE SEQUENCE [LARGE SCALE GENOMIC DNA]</scope>
    <source>
        <strain evidence="1 2">37-2</strain>
    </source>
</reference>
<proteinExistence type="predicted"/>
<dbReference type="EMBL" id="MKCS01000004">
    <property type="protein sequence ID" value="OHX10337.1"/>
    <property type="molecule type" value="Genomic_DNA"/>
</dbReference>
<dbReference type="Proteomes" id="UP000180088">
    <property type="component" value="Unassembled WGS sequence"/>
</dbReference>
<gene>
    <name evidence="1" type="ORF">BI347_21355</name>
</gene>
<name>A0A1S1WSU5_9NEIS</name>
<evidence type="ECO:0000313" key="1">
    <source>
        <dbReference type="EMBL" id="OHX10337.1"/>
    </source>
</evidence>
<accession>A0A1S1WSU5</accession>
<dbReference type="STRING" id="1903179.BI347_21355"/>